<evidence type="ECO:0000313" key="8">
    <source>
        <dbReference type="EMBL" id="GAA4953403.1"/>
    </source>
</evidence>
<dbReference type="SUPFAM" id="SSF88946">
    <property type="entry name" value="Sigma2 domain of RNA polymerase sigma factors"/>
    <property type="match status" value="1"/>
</dbReference>
<dbReference type="PANTHER" id="PTHR43133:SF8">
    <property type="entry name" value="RNA POLYMERASE SIGMA FACTOR HI_1459-RELATED"/>
    <property type="match status" value="1"/>
</dbReference>
<dbReference type="PANTHER" id="PTHR43133">
    <property type="entry name" value="RNA POLYMERASE ECF-TYPE SIGMA FACTO"/>
    <property type="match status" value="1"/>
</dbReference>
<comment type="caution">
    <text evidence="8">The sequence shown here is derived from an EMBL/GenBank/DDBJ whole genome shotgun (WGS) entry which is preliminary data.</text>
</comment>
<accession>A0ABP9GY23</accession>
<keyword evidence="9" id="KW-1185">Reference proteome</keyword>
<dbReference type="CDD" id="cd06171">
    <property type="entry name" value="Sigma70_r4"/>
    <property type="match status" value="1"/>
</dbReference>
<dbReference type="InterPro" id="IPR007627">
    <property type="entry name" value="RNA_pol_sigma70_r2"/>
</dbReference>
<feature type="domain" description="RNA polymerase sigma factor 70 region 4 type 2" evidence="7">
    <location>
        <begin position="103"/>
        <end position="155"/>
    </location>
</feature>
<dbReference type="InterPro" id="IPR013324">
    <property type="entry name" value="RNA_pol_sigma_r3/r4-like"/>
</dbReference>
<dbReference type="RefSeq" id="WP_345674357.1">
    <property type="nucleotide sequence ID" value="NZ_BAABHS010000004.1"/>
</dbReference>
<evidence type="ECO:0000256" key="5">
    <source>
        <dbReference type="ARBA" id="ARBA00023163"/>
    </source>
</evidence>
<keyword evidence="3" id="KW-0731">Sigma factor</keyword>
<evidence type="ECO:0000259" key="6">
    <source>
        <dbReference type="Pfam" id="PF04542"/>
    </source>
</evidence>
<evidence type="ECO:0000256" key="3">
    <source>
        <dbReference type="ARBA" id="ARBA00023082"/>
    </source>
</evidence>
<keyword evidence="2" id="KW-0805">Transcription regulation</keyword>
<organism evidence="8 9">
    <name type="scientific">Yinghuangia aomiensis</name>
    <dbReference type="NCBI Taxonomy" id="676205"/>
    <lineage>
        <taxon>Bacteria</taxon>
        <taxon>Bacillati</taxon>
        <taxon>Actinomycetota</taxon>
        <taxon>Actinomycetes</taxon>
        <taxon>Kitasatosporales</taxon>
        <taxon>Streptomycetaceae</taxon>
        <taxon>Yinghuangia</taxon>
    </lineage>
</organism>
<evidence type="ECO:0000256" key="4">
    <source>
        <dbReference type="ARBA" id="ARBA00023125"/>
    </source>
</evidence>
<reference evidence="9" key="1">
    <citation type="journal article" date="2019" name="Int. J. Syst. Evol. Microbiol.">
        <title>The Global Catalogue of Microorganisms (GCM) 10K type strain sequencing project: providing services to taxonomists for standard genome sequencing and annotation.</title>
        <authorList>
            <consortium name="The Broad Institute Genomics Platform"/>
            <consortium name="The Broad Institute Genome Sequencing Center for Infectious Disease"/>
            <person name="Wu L."/>
            <person name="Ma J."/>
        </authorList>
    </citation>
    <scope>NUCLEOTIDE SEQUENCE [LARGE SCALE GENOMIC DNA]</scope>
    <source>
        <strain evidence="9">JCM 17986</strain>
    </source>
</reference>
<keyword evidence="4" id="KW-0238">DNA-binding</keyword>
<dbReference type="InterPro" id="IPR014284">
    <property type="entry name" value="RNA_pol_sigma-70_dom"/>
</dbReference>
<evidence type="ECO:0000313" key="9">
    <source>
        <dbReference type="Proteomes" id="UP001500466"/>
    </source>
</evidence>
<dbReference type="Gene3D" id="1.10.10.10">
    <property type="entry name" value="Winged helix-like DNA-binding domain superfamily/Winged helix DNA-binding domain"/>
    <property type="match status" value="1"/>
</dbReference>
<protein>
    <submittedName>
        <fullName evidence="8">SigE family RNA polymerase sigma factor</fullName>
    </submittedName>
</protein>
<comment type="similarity">
    <text evidence="1">Belongs to the sigma-70 factor family. ECF subfamily.</text>
</comment>
<evidence type="ECO:0000256" key="1">
    <source>
        <dbReference type="ARBA" id="ARBA00010641"/>
    </source>
</evidence>
<dbReference type="Proteomes" id="UP001500466">
    <property type="component" value="Unassembled WGS sequence"/>
</dbReference>
<dbReference type="Pfam" id="PF08281">
    <property type="entry name" value="Sigma70_r4_2"/>
    <property type="match status" value="1"/>
</dbReference>
<dbReference type="Pfam" id="PF04542">
    <property type="entry name" value="Sigma70_r2"/>
    <property type="match status" value="1"/>
</dbReference>
<keyword evidence="5" id="KW-0804">Transcription</keyword>
<feature type="domain" description="RNA polymerase sigma-70 region 2" evidence="6">
    <location>
        <begin position="11"/>
        <end position="78"/>
    </location>
</feature>
<dbReference type="Gene3D" id="1.10.1740.10">
    <property type="match status" value="1"/>
</dbReference>
<gene>
    <name evidence="8" type="ORF">GCM10023205_13390</name>
</gene>
<dbReference type="InterPro" id="IPR013249">
    <property type="entry name" value="RNA_pol_sigma70_r4_t2"/>
</dbReference>
<dbReference type="EMBL" id="BAABHS010000004">
    <property type="protein sequence ID" value="GAA4953403.1"/>
    <property type="molecule type" value="Genomic_DNA"/>
</dbReference>
<evidence type="ECO:0000259" key="7">
    <source>
        <dbReference type="Pfam" id="PF08281"/>
    </source>
</evidence>
<name>A0ABP9GY23_9ACTN</name>
<proteinExistence type="inferred from homology"/>
<dbReference type="SUPFAM" id="SSF88659">
    <property type="entry name" value="Sigma3 and sigma4 domains of RNA polymerase sigma factors"/>
    <property type="match status" value="1"/>
</dbReference>
<dbReference type="NCBIfam" id="TIGR02937">
    <property type="entry name" value="sigma70-ECF"/>
    <property type="match status" value="1"/>
</dbReference>
<dbReference type="InterPro" id="IPR039425">
    <property type="entry name" value="RNA_pol_sigma-70-like"/>
</dbReference>
<dbReference type="InterPro" id="IPR036388">
    <property type="entry name" value="WH-like_DNA-bd_sf"/>
</dbReference>
<evidence type="ECO:0000256" key="2">
    <source>
        <dbReference type="ARBA" id="ARBA00023015"/>
    </source>
</evidence>
<dbReference type="InterPro" id="IPR013325">
    <property type="entry name" value="RNA_pol_sigma_r2"/>
</dbReference>
<sequence>MGDRGQALDALVAARGQALKRYAYLMSGDDDTADDLVQEALTRALARRVVPGDPRELERYVRRIVVNLAVDAGRRRTRWWRLVPRVASRGEAADGAVAVVERLSLADALAGLPPRQRACVVLHYYEDLPVAEVAELLDVGPGTVKSQLHDARRTLARTWATPEREPADLKGEV</sequence>